<dbReference type="SUPFAM" id="SSF64496">
    <property type="entry name" value="DNA-binding domain of intron-encoded endonucleases"/>
    <property type="match status" value="1"/>
</dbReference>
<dbReference type="SMART" id="SM00497">
    <property type="entry name" value="IENR1"/>
    <property type="match status" value="1"/>
</dbReference>
<keyword evidence="2" id="KW-1185">Reference proteome</keyword>
<evidence type="ECO:0000313" key="2">
    <source>
        <dbReference type="Proteomes" id="UP000827799"/>
    </source>
</evidence>
<proteinExistence type="predicted"/>
<dbReference type="RefSeq" id="YP_010359644.1">
    <property type="nucleotide sequence ID" value="NC_062775.1"/>
</dbReference>
<dbReference type="Proteomes" id="UP000827799">
    <property type="component" value="Segment"/>
</dbReference>
<dbReference type="InterPro" id="IPR036388">
    <property type="entry name" value="WH-like_DNA-bd_sf"/>
</dbReference>
<name>A0AAE7V4D5_9CAUD</name>
<dbReference type="EMBL" id="MZ130485">
    <property type="protein sequence ID" value="QWM90072.1"/>
    <property type="molecule type" value="Genomic_DNA"/>
</dbReference>
<dbReference type="InterPro" id="IPR003615">
    <property type="entry name" value="HNH_nuc"/>
</dbReference>
<dbReference type="GO" id="GO:0004519">
    <property type="term" value="F:endonuclease activity"/>
    <property type="evidence" value="ECO:0007669"/>
    <property type="project" value="UniProtKB-KW"/>
</dbReference>
<gene>
    <name evidence="1" type="primary">gp_22737</name>
</gene>
<dbReference type="GeneID" id="75691987"/>
<keyword evidence="1" id="KW-0255">Endonuclease</keyword>
<sequence>MDLVRIKGYEDYYAINKAGQVYSFRSKKFLTPFKDRMGYWFVNFNVNGVKTFPRIHRLLAIQFIENPNNLEYVNHIDENKGNNNLANLEWITFKDNLLHGTRINRIAKHFEKPVIGINSKGDELSFDSTTKAALFVNGDKSAIQRVCRGQKLTAYGYRWRYAEDPNYISKVKTLVNGINNDKG</sequence>
<accession>A0AAE7V4D5</accession>
<keyword evidence="1" id="KW-0378">Hydrolase</keyword>
<dbReference type="KEGG" id="vg:75691987"/>
<protein>
    <submittedName>
        <fullName evidence="1">HNH endonuclease</fullName>
    </submittedName>
</protein>
<dbReference type="CDD" id="cd00085">
    <property type="entry name" value="HNHc"/>
    <property type="match status" value="1"/>
</dbReference>
<reference evidence="1 2" key="1">
    <citation type="submission" date="2021-04" db="EMBL/GenBank/DDBJ databases">
        <authorList>
            <person name="Shkoporov A.N."/>
            <person name="Stockdale S.R."/>
            <person name="Guerin E."/>
            <person name="Ross R.P."/>
            <person name="Hill C."/>
        </authorList>
    </citation>
    <scope>NUCLEOTIDE SEQUENCE [LARGE SCALE GENOMIC DNA]</scope>
    <source>
        <strain evidence="2">cr18_1</strain>
    </source>
</reference>
<dbReference type="InterPro" id="IPR044925">
    <property type="entry name" value="His-Me_finger_sf"/>
</dbReference>
<dbReference type="InterPro" id="IPR003647">
    <property type="entry name" value="Intron_nuc_1_rpt"/>
</dbReference>
<organism evidence="1 2">
    <name type="scientific">uncultured phage cr18_1</name>
    <dbReference type="NCBI Taxonomy" id="2986407"/>
    <lineage>
        <taxon>Viruses</taxon>
        <taxon>Duplodnaviria</taxon>
        <taxon>Heunggongvirae</taxon>
        <taxon>Uroviricota</taxon>
        <taxon>Caudoviricetes</taxon>
        <taxon>Crassvirales</taxon>
        <taxon>Steigviridae</taxon>
        <taxon>Asinivirinae</taxon>
        <taxon>Lebriduvirus</taxon>
        <taxon>Lebriduvirus gastrointestinalis</taxon>
    </lineage>
</organism>
<dbReference type="Gene3D" id="3.90.75.20">
    <property type="match status" value="1"/>
</dbReference>
<evidence type="ECO:0000313" key="1">
    <source>
        <dbReference type="EMBL" id="QWM90072.1"/>
    </source>
</evidence>
<keyword evidence="1" id="KW-0540">Nuclease</keyword>
<dbReference type="Gene3D" id="1.10.10.10">
    <property type="entry name" value="Winged helix-like DNA-binding domain superfamily/Winged helix DNA-binding domain"/>
    <property type="match status" value="1"/>
</dbReference>
<dbReference type="SUPFAM" id="SSF54060">
    <property type="entry name" value="His-Me finger endonucleases"/>
    <property type="match status" value="1"/>
</dbReference>